<dbReference type="SUPFAM" id="SSF54593">
    <property type="entry name" value="Glyoxalase/Bleomycin resistance protein/Dihydroxybiphenyl dioxygenase"/>
    <property type="match status" value="1"/>
</dbReference>
<protein>
    <recommendedName>
        <fullName evidence="2">VOC domain-containing protein</fullName>
    </recommendedName>
</protein>
<name>X0XKF8_9ZZZZ</name>
<gene>
    <name evidence="1" type="ORF">S01H1_81577</name>
</gene>
<organism evidence="1">
    <name type="scientific">marine sediment metagenome</name>
    <dbReference type="NCBI Taxonomy" id="412755"/>
    <lineage>
        <taxon>unclassified sequences</taxon>
        <taxon>metagenomes</taxon>
        <taxon>ecological metagenomes</taxon>
    </lineage>
</organism>
<dbReference type="Gene3D" id="3.10.180.10">
    <property type="entry name" value="2,3-Dihydroxybiphenyl 1,2-Dioxygenase, domain 1"/>
    <property type="match status" value="1"/>
</dbReference>
<comment type="caution">
    <text evidence="1">The sequence shown here is derived from an EMBL/GenBank/DDBJ whole genome shotgun (WGS) entry which is preliminary data.</text>
</comment>
<evidence type="ECO:0008006" key="2">
    <source>
        <dbReference type="Google" id="ProtNLM"/>
    </source>
</evidence>
<dbReference type="EMBL" id="BARS01055215">
    <property type="protein sequence ID" value="GAG43650.1"/>
    <property type="molecule type" value="Genomic_DNA"/>
</dbReference>
<dbReference type="InterPro" id="IPR029068">
    <property type="entry name" value="Glyas_Bleomycin-R_OHBP_Dase"/>
</dbReference>
<sequence length="134" mass="14738">MTETIYSKETGNALEMEQCTHPRGPQRSSIEEKLGLQAVDMPSVGGAMFACGEGTQLYLYQRDTATKADHTVAGWKVDNIEEVVQALRERGVVFEQYDLPGLKTDEHGIATIGPGKSAWFKDTEGNILSIAEFE</sequence>
<reference evidence="1" key="1">
    <citation type="journal article" date="2014" name="Front. Microbiol.">
        <title>High frequency of phylogenetically diverse reductive dehalogenase-homologous genes in deep subseafloor sedimentary metagenomes.</title>
        <authorList>
            <person name="Kawai M."/>
            <person name="Futagami T."/>
            <person name="Toyoda A."/>
            <person name="Takaki Y."/>
            <person name="Nishi S."/>
            <person name="Hori S."/>
            <person name="Arai W."/>
            <person name="Tsubouchi T."/>
            <person name="Morono Y."/>
            <person name="Uchiyama I."/>
            <person name="Ito T."/>
            <person name="Fujiyama A."/>
            <person name="Inagaki F."/>
            <person name="Takami H."/>
        </authorList>
    </citation>
    <scope>NUCLEOTIDE SEQUENCE</scope>
    <source>
        <strain evidence="1">Expedition CK06-06</strain>
    </source>
</reference>
<accession>X0XKF8</accession>
<proteinExistence type="predicted"/>
<evidence type="ECO:0000313" key="1">
    <source>
        <dbReference type="EMBL" id="GAG43650.1"/>
    </source>
</evidence>
<dbReference type="AlphaFoldDB" id="X0XKF8"/>